<dbReference type="PROSITE" id="PS51755">
    <property type="entry name" value="OMPR_PHOB"/>
    <property type="match status" value="1"/>
</dbReference>
<dbReference type="InterPro" id="IPR001867">
    <property type="entry name" value="OmpR/PhoB-type_DNA-bd"/>
</dbReference>
<dbReference type="Pfam" id="PF00072">
    <property type="entry name" value="Response_reg"/>
    <property type="match status" value="1"/>
</dbReference>
<dbReference type="PANTHER" id="PTHR48111">
    <property type="entry name" value="REGULATOR OF RPOS"/>
    <property type="match status" value="1"/>
</dbReference>
<dbReference type="EMBL" id="OY288114">
    <property type="protein sequence ID" value="CAJ0877177.1"/>
    <property type="molecule type" value="Genomic_DNA"/>
</dbReference>
<organism evidence="4">
    <name type="scientific">freshwater sediment metagenome</name>
    <dbReference type="NCBI Taxonomy" id="556182"/>
    <lineage>
        <taxon>unclassified sequences</taxon>
        <taxon>metagenomes</taxon>
        <taxon>ecological metagenomes</taxon>
    </lineage>
</organism>
<dbReference type="GO" id="GO:0005829">
    <property type="term" value="C:cytosol"/>
    <property type="evidence" value="ECO:0007669"/>
    <property type="project" value="TreeGrafter"/>
</dbReference>
<dbReference type="InterPro" id="IPR011006">
    <property type="entry name" value="CheY-like_superfamily"/>
</dbReference>
<proteinExistence type="predicted"/>
<dbReference type="SMART" id="SM00862">
    <property type="entry name" value="Trans_reg_C"/>
    <property type="match status" value="1"/>
</dbReference>
<reference evidence="4" key="1">
    <citation type="submission" date="2023-07" db="EMBL/GenBank/DDBJ databases">
        <authorList>
            <person name="Pelsma A.J. K."/>
        </authorList>
    </citation>
    <scope>NUCLEOTIDE SEQUENCE</scope>
</reference>
<dbReference type="Gene3D" id="6.10.250.690">
    <property type="match status" value="1"/>
</dbReference>
<dbReference type="PANTHER" id="PTHR48111:SF36">
    <property type="entry name" value="TRANSCRIPTIONAL REGULATORY PROTEIN CUTR"/>
    <property type="match status" value="1"/>
</dbReference>
<dbReference type="AlphaFoldDB" id="A0AA48RB68"/>
<dbReference type="Gene3D" id="1.10.10.10">
    <property type="entry name" value="Winged helix-like DNA-binding domain superfamily/Winged helix DNA-binding domain"/>
    <property type="match status" value="1"/>
</dbReference>
<dbReference type="SMART" id="SM00448">
    <property type="entry name" value="REC"/>
    <property type="match status" value="1"/>
</dbReference>
<keyword evidence="1" id="KW-0238">DNA-binding</keyword>
<gene>
    <name evidence="4" type="ORF">AMST5_02855</name>
</gene>
<feature type="domain" description="Response regulatory" evidence="2">
    <location>
        <begin position="2"/>
        <end position="116"/>
    </location>
</feature>
<dbReference type="PROSITE" id="PS50110">
    <property type="entry name" value="RESPONSE_REGULATORY"/>
    <property type="match status" value="1"/>
</dbReference>
<evidence type="ECO:0000313" key="4">
    <source>
        <dbReference type="EMBL" id="CAJ0877177.1"/>
    </source>
</evidence>
<dbReference type="InterPro" id="IPR001789">
    <property type="entry name" value="Sig_transdc_resp-reg_receiver"/>
</dbReference>
<dbReference type="GO" id="GO:0032993">
    <property type="term" value="C:protein-DNA complex"/>
    <property type="evidence" value="ECO:0007669"/>
    <property type="project" value="TreeGrafter"/>
</dbReference>
<evidence type="ECO:0000259" key="2">
    <source>
        <dbReference type="PROSITE" id="PS50110"/>
    </source>
</evidence>
<dbReference type="CDD" id="cd00383">
    <property type="entry name" value="trans_reg_C"/>
    <property type="match status" value="1"/>
</dbReference>
<dbReference type="InterPro" id="IPR039420">
    <property type="entry name" value="WalR-like"/>
</dbReference>
<feature type="domain" description="OmpR/PhoB-type" evidence="3">
    <location>
        <begin position="124"/>
        <end position="222"/>
    </location>
</feature>
<accession>A0AA48RB68</accession>
<sequence>MRILLVEDEPEMGRLVGSIVRSAGFAVDFVSALADAREATRQHPYDLVLLDRRLPDGDGVSFVPTLRSMRPGARIMVLTALDAVSDKVVGLDAGADDYLTKPFQAEELIARIRACLRRPAGEVIPPIVVGALSLDLRTLEVTINGRPLALNKRELLLLQALMRRADRVTTRETLVEEIYSLDDNVQSNTLDTVVSRLRRRLDALGSGTVIHTVRGIGYMMCQSAAR</sequence>
<evidence type="ECO:0008006" key="5">
    <source>
        <dbReference type="Google" id="ProtNLM"/>
    </source>
</evidence>
<dbReference type="GO" id="GO:0000156">
    <property type="term" value="F:phosphorelay response regulator activity"/>
    <property type="evidence" value="ECO:0007669"/>
    <property type="project" value="TreeGrafter"/>
</dbReference>
<protein>
    <recommendedName>
        <fullName evidence="5">Transcriptional regulator</fullName>
    </recommendedName>
</protein>
<name>A0AA48RB68_9ZZZZ</name>
<dbReference type="GO" id="GO:0006355">
    <property type="term" value="P:regulation of DNA-templated transcription"/>
    <property type="evidence" value="ECO:0007669"/>
    <property type="project" value="InterPro"/>
</dbReference>
<dbReference type="InterPro" id="IPR036388">
    <property type="entry name" value="WH-like_DNA-bd_sf"/>
</dbReference>
<evidence type="ECO:0000259" key="3">
    <source>
        <dbReference type="PROSITE" id="PS51755"/>
    </source>
</evidence>
<dbReference type="Gene3D" id="3.40.50.2300">
    <property type="match status" value="1"/>
</dbReference>
<dbReference type="SUPFAM" id="SSF52172">
    <property type="entry name" value="CheY-like"/>
    <property type="match status" value="1"/>
</dbReference>
<evidence type="ECO:0000256" key="1">
    <source>
        <dbReference type="ARBA" id="ARBA00023125"/>
    </source>
</evidence>
<dbReference type="GO" id="GO:0000976">
    <property type="term" value="F:transcription cis-regulatory region binding"/>
    <property type="evidence" value="ECO:0007669"/>
    <property type="project" value="TreeGrafter"/>
</dbReference>
<dbReference type="Pfam" id="PF00486">
    <property type="entry name" value="Trans_reg_C"/>
    <property type="match status" value="1"/>
</dbReference>